<dbReference type="STRING" id="740709.A10D4_12734"/>
<comment type="caution">
    <text evidence="1">The sequence shown here is derived from an EMBL/GenBank/DDBJ whole genome shotgun (WGS) entry which is preliminary data.</text>
</comment>
<keyword evidence="2" id="KW-1185">Reference proteome</keyword>
<proteinExistence type="predicted"/>
<evidence type="ECO:0000313" key="2">
    <source>
        <dbReference type="Proteomes" id="UP000014115"/>
    </source>
</evidence>
<protein>
    <submittedName>
        <fullName evidence="1">Uncharacterized protein</fullName>
    </submittedName>
</protein>
<accession>K2KQF2</accession>
<organism evidence="1 2">
    <name type="scientific">Idiomarina xiamenensis 10-D-4</name>
    <dbReference type="NCBI Taxonomy" id="740709"/>
    <lineage>
        <taxon>Bacteria</taxon>
        <taxon>Pseudomonadati</taxon>
        <taxon>Pseudomonadota</taxon>
        <taxon>Gammaproteobacteria</taxon>
        <taxon>Alteromonadales</taxon>
        <taxon>Idiomarinaceae</taxon>
        <taxon>Idiomarina</taxon>
    </lineage>
</organism>
<name>K2KQF2_9GAMM</name>
<dbReference type="AlphaFoldDB" id="K2KQF2"/>
<dbReference type="PATRIC" id="fig|740709.3.peg.2570"/>
<gene>
    <name evidence="1" type="ORF">A10D4_12734</name>
</gene>
<dbReference type="Proteomes" id="UP000014115">
    <property type="component" value="Unassembled WGS sequence"/>
</dbReference>
<dbReference type="EMBL" id="AMRG01000022">
    <property type="protein sequence ID" value="EKE79725.1"/>
    <property type="molecule type" value="Genomic_DNA"/>
</dbReference>
<dbReference type="RefSeq" id="WP_008489969.1">
    <property type="nucleotide sequence ID" value="NZ_AMRG01000022.1"/>
</dbReference>
<evidence type="ECO:0000313" key="1">
    <source>
        <dbReference type="EMBL" id="EKE79725.1"/>
    </source>
</evidence>
<sequence>MKSRVLSVIPDTLNAYVQIFDHQNASWSIALPQVQTDANRIIKLLQNYHNGEVPDDLAKRRFIRDIEKLPEIEVQLHLKGVLEAVCKNKQSSVSFFEEALKYSNDYNVCSNYWKALKTFGLTSESIKKGYELAKLCHGYEMQNELLNHSMMILDIENQKRIFDILKKANKLSKDADIENMLLEVECMEKFIEHTDLTEEELNQVGQIAYDLLAENEVEFVANEIKHKKQRPNLSVSYIIDSEKLSADKLFDLNFEFADRLIERNLHTIPVVAQFKRRLLNKKLESSEVSNVG</sequence>
<reference evidence="1 2" key="1">
    <citation type="journal article" date="2012" name="J. Bacteriol.">
        <title>Genome Sequence of Idiomarina xiamenensis Type Strain 10-D-4.</title>
        <authorList>
            <person name="Lai Q."/>
            <person name="Wang L."/>
            <person name="Wang W."/>
            <person name="Shao Z."/>
        </authorList>
    </citation>
    <scope>NUCLEOTIDE SEQUENCE [LARGE SCALE GENOMIC DNA]</scope>
    <source>
        <strain evidence="1 2">10-D-4</strain>
    </source>
</reference>